<dbReference type="InterPro" id="IPR019740">
    <property type="entry name" value="Pyridox_Oxase_CS"/>
</dbReference>
<comment type="similarity">
    <text evidence="1">Belongs to the pyridoxamine 5'-phosphate oxidase family.</text>
</comment>
<dbReference type="SUPFAM" id="SSF50475">
    <property type="entry name" value="FMN-binding split barrel"/>
    <property type="match status" value="1"/>
</dbReference>
<feature type="binding site" evidence="6">
    <location>
        <position position="168"/>
    </location>
    <ligand>
        <name>FMN</name>
        <dbReference type="ChEBI" id="CHEBI:58210"/>
    </ligand>
</feature>
<dbReference type="Pfam" id="PF10590">
    <property type="entry name" value="PNP_phzG_C"/>
    <property type="match status" value="1"/>
</dbReference>
<dbReference type="NCBIfam" id="TIGR00558">
    <property type="entry name" value="pdxH"/>
    <property type="match status" value="1"/>
</dbReference>
<dbReference type="Pfam" id="PF01243">
    <property type="entry name" value="PNPOx_N"/>
    <property type="match status" value="1"/>
</dbReference>
<name>A0A2Z4Y2W6_SUMC1</name>
<dbReference type="PROSITE" id="PS01064">
    <property type="entry name" value="PYRIDOX_OXIDASE"/>
    <property type="match status" value="1"/>
</dbReference>
<dbReference type="AlphaFoldDB" id="A0A2Z4Y2W6"/>
<feature type="domain" description="Pyridoxamine 5'-phosphate oxidase N-terminal" evidence="7">
    <location>
        <begin position="23"/>
        <end position="131"/>
    </location>
</feature>
<dbReference type="InterPro" id="IPR019576">
    <property type="entry name" value="Pyridoxamine_oxidase_dimer_C"/>
</dbReference>
<dbReference type="PANTHER" id="PTHR10851:SF0">
    <property type="entry name" value="PYRIDOXINE-5'-PHOSPHATE OXIDASE"/>
    <property type="match status" value="1"/>
</dbReference>
<gene>
    <name evidence="9" type="ORF">BRCON_0295</name>
</gene>
<feature type="domain" description="Pyridoxine 5'-phosphate oxidase dimerisation C-terminal" evidence="8">
    <location>
        <begin position="155"/>
        <end position="195"/>
    </location>
</feature>
<feature type="binding site" evidence="6">
    <location>
        <position position="178"/>
    </location>
    <ligand>
        <name>FMN</name>
        <dbReference type="ChEBI" id="CHEBI:58210"/>
    </ligand>
</feature>
<dbReference type="NCBIfam" id="NF004231">
    <property type="entry name" value="PRK05679.1"/>
    <property type="match status" value="1"/>
</dbReference>
<dbReference type="EC" id="1.4.3.5" evidence="5"/>
<evidence type="ECO:0000256" key="3">
    <source>
        <dbReference type="ARBA" id="ARBA00022643"/>
    </source>
</evidence>
<dbReference type="KEGG" id="schv:BRCON_0295"/>
<dbReference type="GO" id="GO:0008615">
    <property type="term" value="P:pyridoxine biosynthetic process"/>
    <property type="evidence" value="ECO:0007669"/>
    <property type="project" value="UniProtKB-UniRule"/>
</dbReference>
<dbReference type="InterPro" id="IPR011576">
    <property type="entry name" value="Pyridox_Oxase_N"/>
</dbReference>
<keyword evidence="3 6" id="KW-0288">FMN</keyword>
<dbReference type="GO" id="GO:0010181">
    <property type="term" value="F:FMN binding"/>
    <property type="evidence" value="ECO:0007669"/>
    <property type="project" value="UniProtKB-UniRule"/>
</dbReference>
<evidence type="ECO:0000256" key="2">
    <source>
        <dbReference type="ARBA" id="ARBA00022630"/>
    </source>
</evidence>
<feature type="binding site" evidence="6">
    <location>
        <begin position="123"/>
        <end position="124"/>
    </location>
    <ligand>
        <name>FMN</name>
        <dbReference type="ChEBI" id="CHEBI:58210"/>
    </ligand>
</feature>
<feature type="binding site" evidence="6">
    <location>
        <position position="88"/>
    </location>
    <ligand>
        <name>FMN</name>
        <dbReference type="ChEBI" id="CHEBI:58210"/>
    </ligand>
</feature>
<evidence type="ECO:0000313" key="10">
    <source>
        <dbReference type="Proteomes" id="UP000262583"/>
    </source>
</evidence>
<sequence length="195" mass="22817">MVKEHPDPIERFRLLFERAAKSEPYDHTAACLATTDLQGRPTNRMVLLKGFDERGFVFYTNRLSPKGQHLAKTPFASLCFYWPSLGDQIRIEGPVELVSDADSDAYFASRPRGSQLGAWASYQSQPLKSRMELISRYMEYKVRFLGRPVPRPPYWGGYRIIPERMEFWHAGLFRLHDRFLYTRTQDGWHVERLSP</sequence>
<dbReference type="GO" id="GO:0004733">
    <property type="term" value="F:pyridoxamine phosphate oxidase activity"/>
    <property type="evidence" value="ECO:0007669"/>
    <property type="project" value="UniProtKB-UniRule"/>
</dbReference>
<dbReference type="PANTHER" id="PTHR10851">
    <property type="entry name" value="PYRIDOXINE-5-PHOSPHATE OXIDASE"/>
    <property type="match status" value="1"/>
</dbReference>
<evidence type="ECO:0000256" key="1">
    <source>
        <dbReference type="ARBA" id="ARBA00007301"/>
    </source>
</evidence>
<dbReference type="HAMAP" id="MF_01629">
    <property type="entry name" value="PdxH"/>
    <property type="match status" value="1"/>
</dbReference>
<evidence type="ECO:0000259" key="8">
    <source>
        <dbReference type="Pfam" id="PF10590"/>
    </source>
</evidence>
<feature type="binding site" evidence="6">
    <location>
        <begin position="44"/>
        <end position="49"/>
    </location>
    <ligand>
        <name>FMN</name>
        <dbReference type="ChEBI" id="CHEBI:58210"/>
    </ligand>
</feature>
<dbReference type="InterPro" id="IPR000659">
    <property type="entry name" value="Pyridox_Oxase"/>
</dbReference>
<dbReference type="Proteomes" id="UP000262583">
    <property type="component" value="Chromosome"/>
</dbReference>
<evidence type="ECO:0000259" key="7">
    <source>
        <dbReference type="Pfam" id="PF01243"/>
    </source>
</evidence>
<dbReference type="PIRSF" id="PIRSF000190">
    <property type="entry name" value="Pyd_amn-ph_oxd"/>
    <property type="match status" value="1"/>
</dbReference>
<keyword evidence="4" id="KW-0560">Oxidoreductase</keyword>
<organism evidence="9 10">
    <name type="scientific">Sumerlaea chitinivorans</name>
    <dbReference type="NCBI Taxonomy" id="2250252"/>
    <lineage>
        <taxon>Bacteria</taxon>
        <taxon>Candidatus Sumerlaeota</taxon>
        <taxon>Candidatus Sumerlaeia</taxon>
        <taxon>Candidatus Sumerlaeales</taxon>
        <taxon>Candidatus Sumerlaeaceae</taxon>
        <taxon>Candidatus Sumerlaea</taxon>
    </lineage>
</organism>
<accession>A0A2Z4Y2W6</accession>
<feature type="binding site" evidence="6">
    <location>
        <position position="66"/>
    </location>
    <ligand>
        <name>FMN</name>
        <dbReference type="ChEBI" id="CHEBI:58210"/>
    </ligand>
</feature>
<feature type="binding site" evidence="6">
    <location>
        <begin position="59"/>
        <end position="60"/>
    </location>
    <ligand>
        <name>FMN</name>
        <dbReference type="ChEBI" id="CHEBI:58210"/>
    </ligand>
</feature>
<evidence type="ECO:0000313" key="9">
    <source>
        <dbReference type="EMBL" id="AXA35072.1"/>
    </source>
</evidence>
<proteinExistence type="inferred from homology"/>
<evidence type="ECO:0000256" key="6">
    <source>
        <dbReference type="PIRSR" id="PIRSR000190-2"/>
    </source>
</evidence>
<dbReference type="EMBL" id="CP030759">
    <property type="protein sequence ID" value="AXA35072.1"/>
    <property type="molecule type" value="Genomic_DNA"/>
</dbReference>
<dbReference type="InterPro" id="IPR012349">
    <property type="entry name" value="Split_barrel_FMN-bd"/>
</dbReference>
<reference evidence="9 10" key="1">
    <citation type="submission" date="2018-05" db="EMBL/GenBank/DDBJ databases">
        <title>A metagenomic window into the 2 km-deep terrestrial subsurface aquifer revealed taxonomically and functionally diverse microbial community comprising novel uncultured bacterial lineages.</title>
        <authorList>
            <person name="Kadnikov V.V."/>
            <person name="Mardanov A.V."/>
            <person name="Beletsky A.V."/>
            <person name="Banks D."/>
            <person name="Pimenov N.V."/>
            <person name="Frank Y.A."/>
            <person name="Karnachuk O.V."/>
            <person name="Ravin N.V."/>
        </authorList>
    </citation>
    <scope>NUCLEOTIDE SEQUENCE [LARGE SCALE GENOMIC DNA]</scope>
    <source>
        <strain evidence="9">BY</strain>
    </source>
</reference>
<keyword evidence="2" id="KW-0285">Flavoprotein</keyword>
<comment type="cofactor">
    <cofactor evidence="6">
        <name>FMN</name>
        <dbReference type="ChEBI" id="CHEBI:58210"/>
    </cofactor>
    <text evidence="6">Binds 1 FMN per subunit.</text>
</comment>
<dbReference type="Gene3D" id="2.30.110.10">
    <property type="entry name" value="Electron Transport, Fmn-binding Protein, Chain A"/>
    <property type="match status" value="1"/>
</dbReference>
<evidence type="ECO:0000256" key="4">
    <source>
        <dbReference type="ARBA" id="ARBA00023002"/>
    </source>
</evidence>
<evidence type="ECO:0000256" key="5">
    <source>
        <dbReference type="NCBIfam" id="TIGR00558"/>
    </source>
</evidence>
<protein>
    <recommendedName>
        <fullName evidence="5">Pyridoxamine 5'-phosphate oxidase</fullName>
        <ecNumber evidence="5">1.4.3.5</ecNumber>
    </recommendedName>
</protein>